<dbReference type="GO" id="GO:0016787">
    <property type="term" value="F:hydrolase activity"/>
    <property type="evidence" value="ECO:0007669"/>
    <property type="project" value="UniProtKB-KW"/>
</dbReference>
<dbReference type="PANTHER" id="PTHR45763:SF61">
    <property type="entry name" value="AB HYDROLASE-1 DOMAIN-CONTAINING PROTEIN"/>
    <property type="match status" value="1"/>
</dbReference>
<dbReference type="PANTHER" id="PTHR45763">
    <property type="entry name" value="HYDROLASE, ALPHA/BETA FOLD FAMILY PROTEIN, EXPRESSED-RELATED"/>
    <property type="match status" value="1"/>
</dbReference>
<protein>
    <submittedName>
        <fullName evidence="3">Hydrolase</fullName>
    </submittedName>
</protein>
<dbReference type="InterPro" id="IPR029058">
    <property type="entry name" value="AB_hydrolase_fold"/>
</dbReference>
<dbReference type="Pfam" id="PF12697">
    <property type="entry name" value="Abhydrolase_6"/>
    <property type="match status" value="1"/>
</dbReference>
<proteinExistence type="predicted"/>
<gene>
    <name evidence="3" type="ORF">LIER_32760</name>
</gene>
<dbReference type="AlphaFoldDB" id="A0AAV3RYM2"/>
<dbReference type="EMBL" id="BAABME010012737">
    <property type="protein sequence ID" value="GAA0185472.1"/>
    <property type="molecule type" value="Genomic_DNA"/>
</dbReference>
<feature type="chain" id="PRO_5043382856" evidence="1">
    <location>
        <begin position="25"/>
        <end position="351"/>
    </location>
</feature>
<evidence type="ECO:0000313" key="3">
    <source>
        <dbReference type="EMBL" id="GAA0185472.1"/>
    </source>
</evidence>
<feature type="domain" description="AB hydrolase-1" evidence="2">
    <location>
        <begin position="69"/>
        <end position="326"/>
    </location>
</feature>
<dbReference type="InterPro" id="IPR000073">
    <property type="entry name" value="AB_hydrolase_1"/>
</dbReference>
<dbReference type="SUPFAM" id="SSF53474">
    <property type="entry name" value="alpha/beta-Hydrolases"/>
    <property type="match status" value="1"/>
</dbReference>
<feature type="signal peptide" evidence="1">
    <location>
        <begin position="1"/>
        <end position="24"/>
    </location>
</feature>
<evidence type="ECO:0000313" key="4">
    <source>
        <dbReference type="Proteomes" id="UP001454036"/>
    </source>
</evidence>
<name>A0AAV3RYM2_LITER</name>
<dbReference type="Proteomes" id="UP001454036">
    <property type="component" value="Unassembled WGS sequence"/>
</dbReference>
<comment type="caution">
    <text evidence="3">The sequence shown here is derived from an EMBL/GenBank/DDBJ whole genome shotgun (WGS) entry which is preliminary data.</text>
</comment>
<evidence type="ECO:0000256" key="1">
    <source>
        <dbReference type="SAM" id="SignalP"/>
    </source>
</evidence>
<dbReference type="Gene3D" id="3.40.50.1820">
    <property type="entry name" value="alpha/beta hydrolase"/>
    <property type="match status" value="1"/>
</dbReference>
<reference evidence="3 4" key="1">
    <citation type="submission" date="2024-01" db="EMBL/GenBank/DDBJ databases">
        <title>The complete chloroplast genome sequence of Lithospermum erythrorhizon: insights into the phylogenetic relationship among Boraginaceae species and the maternal lineages of purple gromwells.</title>
        <authorList>
            <person name="Okada T."/>
            <person name="Watanabe K."/>
        </authorList>
    </citation>
    <scope>NUCLEOTIDE SEQUENCE [LARGE SCALE GENOMIC DNA]</scope>
</reference>
<sequence length="351" mass="40035">MMMMKVALPLGLLLLFGIWMYISIVPPPPKICGTPGGPPVTGARITLRDGRHLAYEEYGVPKEMAKYKIIYVHGHSQNKRDPFPSTPGLFEEFQAYIVAFDRPGYGESDPDSKRTVKSTTLDIEELADQLELGDKFHVIGYSSGGAITWGCLKYIPHRLAGAILMAPGISFWWPGLPKDLSEQALKQQEPWMQWNFLIAHYAPWLLYWWNTQNTQVFFPQRKEIHNPQSVNTLSNSDPQQNSDEEYSTQQGLYESFLRDFMVGFGKWEFEPLDLENSFNNSDVSIQLWQGGADEAVPVVLQRYIVERLPWIEYHEVPNVGHKFALENSVKRQIMMSLVMNKKVSSSSINSA</sequence>
<evidence type="ECO:0000259" key="2">
    <source>
        <dbReference type="Pfam" id="PF12697"/>
    </source>
</evidence>
<keyword evidence="3" id="KW-0378">Hydrolase</keyword>
<keyword evidence="4" id="KW-1185">Reference proteome</keyword>
<dbReference type="FunFam" id="3.40.50.1820:FF:000270">
    <property type="entry name" value="Alpha/beta-Hydrolases superfamily protein"/>
    <property type="match status" value="1"/>
</dbReference>
<organism evidence="3 4">
    <name type="scientific">Lithospermum erythrorhizon</name>
    <name type="common">Purple gromwell</name>
    <name type="synonym">Lithospermum officinale var. erythrorhizon</name>
    <dbReference type="NCBI Taxonomy" id="34254"/>
    <lineage>
        <taxon>Eukaryota</taxon>
        <taxon>Viridiplantae</taxon>
        <taxon>Streptophyta</taxon>
        <taxon>Embryophyta</taxon>
        <taxon>Tracheophyta</taxon>
        <taxon>Spermatophyta</taxon>
        <taxon>Magnoliopsida</taxon>
        <taxon>eudicotyledons</taxon>
        <taxon>Gunneridae</taxon>
        <taxon>Pentapetalae</taxon>
        <taxon>asterids</taxon>
        <taxon>lamiids</taxon>
        <taxon>Boraginales</taxon>
        <taxon>Boraginaceae</taxon>
        <taxon>Boraginoideae</taxon>
        <taxon>Lithospermeae</taxon>
        <taxon>Lithospermum</taxon>
    </lineage>
</organism>
<accession>A0AAV3RYM2</accession>
<keyword evidence="1" id="KW-0732">Signal</keyword>